<dbReference type="PANTHER" id="PTHR12558">
    <property type="entry name" value="CELL DIVISION CYCLE 16,23,27"/>
    <property type="match status" value="1"/>
</dbReference>
<evidence type="ECO:0000313" key="2">
    <source>
        <dbReference type="EMBL" id="EDM77893.1"/>
    </source>
</evidence>
<dbReference type="SMART" id="SM00028">
    <property type="entry name" value="TPR"/>
    <property type="match status" value="4"/>
</dbReference>
<feature type="region of interest" description="Disordered" evidence="1">
    <location>
        <begin position="884"/>
        <end position="907"/>
    </location>
</feature>
<name>A6G8I3_9BACT</name>
<protein>
    <recommendedName>
        <fullName evidence="4">Tetratricopeptide repeat protein</fullName>
    </recommendedName>
</protein>
<dbReference type="InterPro" id="IPR011990">
    <property type="entry name" value="TPR-like_helical_dom_sf"/>
</dbReference>
<feature type="compositionally biased region" description="Low complexity" evidence="1">
    <location>
        <begin position="890"/>
        <end position="899"/>
    </location>
</feature>
<evidence type="ECO:0000256" key="1">
    <source>
        <dbReference type="SAM" id="MobiDB-lite"/>
    </source>
</evidence>
<sequence length="2286" mass="250320">MLERALLIQPGELSVLERLRELAIAADDPEAQLRAIEALLEQPARSAPESRTELLLEAGRAHTLLGHREGTPGEPAPERVELAIRAFERAAAAAPPHSAVHREVAAAWLALVETGVDPLTTDIDTLDAGVPAALRPEMRQRRELAWEREAQARAQLRAAFDGRLGAMEMRLEASILAIALGRGDEGLSLVESALLDHPDDALLMSALKDLCVATGEQTRYADALDSAIAALSQPTDAAETSTARTASRDRLAAELAFTAVELGDAERLLAQLDRMSPQRAASPELLDLREWAIRKLGLVEDELSEIDEELLAARASDETEALVSRLLRMLEHDFQATGRRLGMLAERAPAVTALNLRNAALQLLDSAPSDYFDVVLGVVEQALVDADAAREQRDGDVLPVAHIPPAFAPRWTALETTAMYRGDPGHLALLLELGMRAVALGLDEIAPEVESLRDRALVEHPASPELHALILGHVEVELAGVDREARLIHADTTLEQLAARLEQRHHLPPNRRAMLWVGFGQLFERRDAAALLARRARVQWSEDAEFAVLVDALEDAKHWTRALELLELRVTMDTDDARRVADLKHLAHLCADILGDPDAAIGHLERALELAPEDPDLMLPLLDHYYAKPQLDRAIELSLSVLELVPMGAVAFAALGHRAADAALATGEHDLAEKLLRKILGRVPDEARTRDRLRELEQLAGDPEHRVRMLAAIANRTAGSARVEALEERARLLTEPLGRLEEAIADLEAVNEEAPGRAGAVAALAELYEQRQRWTALVELLEREYPRQQGLDRVLTLERIAAILRDRVDALPRAESSLRLALDNLDSLSERQLQAQLSERPDLLEELSTVLLLADGGAASELSEMSEATELDTDALFDAIVESDEPEPEPAASESGTLPLVPPPPPTSLGTHAVSLELAQRASYRLSDRLQLALADVLERRGRYSALIAHLDGELTAELRGLADPRRRFPGLPNAENPRLHLLQRLAQALGEHGDDGERTARVYVLLEQLDALPDAGLATLARWYRSQQRYDDLVRILTVRSRKLAQLGDFDRKAEADFRIGELLEGPLRRPHEAARFFLDAYLANPLENPRAGGRARVLLAGTDSVINVRNRLLLRLPELREDYKPSLLALLADLLSPHDDHELEAERRYREALEIDGELANALEGLGRLLARQGRLEDAVEPLSKAATSPQLPDDRAADDAASAARALIELEREPEAEAVLRLALERAPESQRALFELARLYDRMDRGEDQSAVLDRLAALPLSSSMRAEVGYRQAMVLAADFREDPMSEAGERARALLLEAIGADAMHAQARQMLLDLATARSEWSIVAHMYFLAIRELPPGPRRALTHLDLAETYLDRLSDAQSALRNLAAAIQQAATDVVVVNRAIAIVGRLPAPGEAATRLEQLARSPGRPEEKIEDAARARLLLIAAELHLRNDTLPPAIAAAKAATAYDDVPPELRAHVASRYQQIVEIDQGEFDLRKRRKALRAEFEASEDPTERLELLGRLRDIARTLDEREAVEQLTKDQLELAHELLDDDVPEHRTPALAVLRNVFAESGDYGRIVNLYEDLAARTGNSEEAASLLSAAARFAWSGLRDPKLAVAVVRRALDRDPTHAPATKLLGDIAGASDEREVDQTICDELSQLSPRQRPPLLTLRLAEAALRLERREQAQGVLRQLLAGEAPVDLRLSALNLLDGLLEAAGRTHDRIPLLEERLELCRRHWPDRAADVALELARAQRAVGNLVDARATCRTALLDKPSDQGLTRLYAELLEQAEDWGALARALEQLANLTIETTEQAHWLTRAAQVHLDHGDATQGGGGSSGSSASAGKDSMLAARRLLERARAVSTTSTEARSVLLPLVFTHNDHDRVLELAIELRSIAGDTHEALLYAALTEAVLRGKRTLARSIGDRHERDVRQRVLWPATAQLLDGIAREGPLPRLDALLSAAAALCGGTEELLDELGAWAAGQPVQAGLALGLARLNEAFRRMALARNLYQIAAYMAPSGPVPVLTTRLPASELPREPIHEPAWIPLEWRGALRDVLLQLRPQLSGIRGRLGNARAARTAKERSAVQQGTRIVTPWRKALALDIHVAVTEDSLPGGVGIRNLSRPTIVLNEDFIDVPEPERRYRMAYAAAALATGLAITFDNFPIPLPDLLDALTALVKPRHEPQSDTAKGLVDTLASRGLTASKLDAELRRALSRELDHWHGAPDKLARVLHRSCMLIATRLSGAIDGALMTMARDRSTQSGNEADPSDPTVLHTADAAWLLRALGVFGGGSLG</sequence>
<gene>
    <name evidence="2" type="ORF">PPSIR1_01662</name>
</gene>
<organism evidence="2 3">
    <name type="scientific">Plesiocystis pacifica SIR-1</name>
    <dbReference type="NCBI Taxonomy" id="391625"/>
    <lineage>
        <taxon>Bacteria</taxon>
        <taxon>Pseudomonadati</taxon>
        <taxon>Myxococcota</taxon>
        <taxon>Polyangia</taxon>
        <taxon>Nannocystales</taxon>
        <taxon>Nannocystaceae</taxon>
        <taxon>Plesiocystis</taxon>
    </lineage>
</organism>
<dbReference type="InterPro" id="IPR019734">
    <property type="entry name" value="TPR_rpt"/>
</dbReference>
<keyword evidence="3" id="KW-1185">Reference proteome</keyword>
<evidence type="ECO:0000313" key="3">
    <source>
        <dbReference type="Proteomes" id="UP000005801"/>
    </source>
</evidence>
<accession>A6G8I3</accession>
<dbReference type="Proteomes" id="UP000005801">
    <property type="component" value="Unassembled WGS sequence"/>
</dbReference>
<reference evidence="2 3" key="1">
    <citation type="submission" date="2007-06" db="EMBL/GenBank/DDBJ databases">
        <authorList>
            <person name="Shimkets L."/>
            <person name="Ferriera S."/>
            <person name="Johnson J."/>
            <person name="Kravitz S."/>
            <person name="Beeson K."/>
            <person name="Sutton G."/>
            <person name="Rogers Y.-H."/>
            <person name="Friedman R."/>
            <person name="Frazier M."/>
            <person name="Venter J.C."/>
        </authorList>
    </citation>
    <scope>NUCLEOTIDE SEQUENCE [LARGE SCALE GENOMIC DNA]</scope>
    <source>
        <strain evidence="2 3">SIR-1</strain>
    </source>
</reference>
<proteinExistence type="predicted"/>
<comment type="caution">
    <text evidence="2">The sequence shown here is derived from an EMBL/GenBank/DDBJ whole genome shotgun (WGS) entry which is preliminary data.</text>
</comment>
<dbReference type="Gene3D" id="1.25.40.10">
    <property type="entry name" value="Tetratricopeptide repeat domain"/>
    <property type="match status" value="5"/>
</dbReference>
<dbReference type="EMBL" id="ABCS01000039">
    <property type="protein sequence ID" value="EDM77893.1"/>
    <property type="molecule type" value="Genomic_DNA"/>
</dbReference>
<dbReference type="SUPFAM" id="SSF48452">
    <property type="entry name" value="TPR-like"/>
    <property type="match status" value="2"/>
</dbReference>
<evidence type="ECO:0008006" key="4">
    <source>
        <dbReference type="Google" id="ProtNLM"/>
    </source>
</evidence>
<dbReference type="PANTHER" id="PTHR12558:SF13">
    <property type="entry name" value="CELL DIVISION CYCLE PROTEIN 27 HOMOLOG"/>
    <property type="match status" value="1"/>
</dbReference>